<dbReference type="RefSeq" id="XP_062629365.1">
    <property type="nucleotide sequence ID" value="XM_062773381.1"/>
</dbReference>
<dbReference type="EMBL" id="CP086718">
    <property type="protein sequence ID" value="WOO83339.1"/>
    <property type="molecule type" value="Genomic_DNA"/>
</dbReference>
<keyword evidence="3" id="KW-1185">Reference proteome</keyword>
<dbReference type="GeneID" id="87810041"/>
<feature type="region of interest" description="Disordered" evidence="1">
    <location>
        <begin position="62"/>
        <end position="81"/>
    </location>
</feature>
<protein>
    <submittedName>
        <fullName evidence="2">Uncharacterized protein</fullName>
    </submittedName>
</protein>
<dbReference type="Proteomes" id="UP000827549">
    <property type="component" value="Chromosome 5"/>
</dbReference>
<evidence type="ECO:0000313" key="2">
    <source>
        <dbReference type="EMBL" id="WOO83339.1"/>
    </source>
</evidence>
<gene>
    <name evidence="2" type="ORF">LOC62_05G006866</name>
</gene>
<reference evidence="2" key="1">
    <citation type="submission" date="2023-10" db="EMBL/GenBank/DDBJ databases">
        <authorList>
            <person name="Noh H."/>
        </authorList>
    </citation>
    <scope>NUCLEOTIDE SEQUENCE</scope>
    <source>
        <strain evidence="2">DUCC4014</strain>
    </source>
</reference>
<accession>A0AAF1BNN1</accession>
<evidence type="ECO:0000313" key="3">
    <source>
        <dbReference type="Proteomes" id="UP000827549"/>
    </source>
</evidence>
<organism evidence="2 3">
    <name type="scientific">Vanrija pseudolonga</name>
    <dbReference type="NCBI Taxonomy" id="143232"/>
    <lineage>
        <taxon>Eukaryota</taxon>
        <taxon>Fungi</taxon>
        <taxon>Dikarya</taxon>
        <taxon>Basidiomycota</taxon>
        <taxon>Agaricomycotina</taxon>
        <taxon>Tremellomycetes</taxon>
        <taxon>Trichosporonales</taxon>
        <taxon>Trichosporonaceae</taxon>
        <taxon>Vanrija</taxon>
    </lineage>
</organism>
<proteinExistence type="predicted"/>
<name>A0AAF1BNN1_9TREE</name>
<dbReference type="AlphaFoldDB" id="A0AAF1BNN1"/>
<sequence>MAQHFTTTTAYCADADHATNAVPYPTPRLDDGPTTLLGLFGPCESTPPSACAAFPPSPPSFSSSLARRSASPPPRHARAPPAPLLLSCEWSPVVELDDELLPVPSPSMLRAPRIAPRELALSPTTRSWDVSRAGTPRSAAIPVPPIEGTRPPAMPRYSALGLEIASGSSPVRASAPSPSPPHCASRKRRLASASDIEYHRDVAQRVDEPELESRVSHWWRAVAAATSGGNNTPVRCSSSAHLPLQSWGHELSAALSMLDSPRSCTGALRCEPFARTPTPAT</sequence>
<evidence type="ECO:0000256" key="1">
    <source>
        <dbReference type="SAM" id="MobiDB-lite"/>
    </source>
</evidence>
<feature type="region of interest" description="Disordered" evidence="1">
    <location>
        <begin position="125"/>
        <end position="152"/>
    </location>
</feature>